<evidence type="ECO:0000259" key="1">
    <source>
        <dbReference type="PROSITE" id="PS51186"/>
    </source>
</evidence>
<gene>
    <name evidence="2" type="ORF">MUN68_002095</name>
</gene>
<dbReference type="SUPFAM" id="SSF55729">
    <property type="entry name" value="Acyl-CoA N-acyltransferases (Nat)"/>
    <property type="match status" value="1"/>
</dbReference>
<proteinExistence type="predicted"/>
<keyword evidence="3" id="KW-1185">Reference proteome</keyword>
<evidence type="ECO:0000313" key="2">
    <source>
        <dbReference type="EMBL" id="WCO02291.1"/>
    </source>
</evidence>
<dbReference type="InterPro" id="IPR016181">
    <property type="entry name" value="Acyl_CoA_acyltransferase"/>
</dbReference>
<dbReference type="Pfam" id="PF13673">
    <property type="entry name" value="Acetyltransf_10"/>
    <property type="match status" value="1"/>
</dbReference>
<protein>
    <submittedName>
        <fullName evidence="2">GNAT family N-acetyltransferase</fullName>
        <ecNumber evidence="2">2.3.1.-</ecNumber>
    </submittedName>
</protein>
<keyword evidence="2" id="KW-0012">Acyltransferase</keyword>
<name>A0ABY7RYQ7_9FLAO</name>
<dbReference type="EMBL" id="CP116221">
    <property type="protein sequence ID" value="WCO02291.1"/>
    <property type="molecule type" value="Genomic_DNA"/>
</dbReference>
<dbReference type="PROSITE" id="PS51186">
    <property type="entry name" value="GNAT"/>
    <property type="match status" value="1"/>
</dbReference>
<feature type="domain" description="N-acetyltransferase" evidence="1">
    <location>
        <begin position="114"/>
        <end position="244"/>
    </location>
</feature>
<dbReference type="GO" id="GO:0016746">
    <property type="term" value="F:acyltransferase activity"/>
    <property type="evidence" value="ECO:0007669"/>
    <property type="project" value="UniProtKB-KW"/>
</dbReference>
<dbReference type="Gene3D" id="3.40.630.30">
    <property type="match status" value="1"/>
</dbReference>
<accession>A0ABY7RYQ7</accession>
<dbReference type="CDD" id="cd04301">
    <property type="entry name" value="NAT_SF"/>
    <property type="match status" value="1"/>
</dbReference>
<keyword evidence="2" id="KW-0808">Transferase</keyword>
<dbReference type="EC" id="2.3.1.-" evidence="2"/>
<sequence>MNNIKSNIQNLTSLWQTVSKPFNSYFIETNFKYSLIENSEWPNRLWLNQEINKDVITLVKEKLLSISTNLTIPYWDIYNSDSFKILEQNGFILKFEQTGMSLKSSQIFTELKGLSLHKVSTKKEAKLWSILFSKSFGYFTNPELLIKSQKNTNYYIAYDQNIAVGTGILHTTGNVSGIHSVGIIPQQRQKGYAEQIMKLLINQSIKIDSDFITLQSSDMGKGLYLKLGFEEQFTIKNYALQHRV</sequence>
<dbReference type="RefSeq" id="WP_249994954.1">
    <property type="nucleotide sequence ID" value="NZ_CP116221.1"/>
</dbReference>
<dbReference type="InterPro" id="IPR000182">
    <property type="entry name" value="GNAT_dom"/>
</dbReference>
<evidence type="ECO:0000313" key="3">
    <source>
        <dbReference type="Proteomes" id="UP001202717"/>
    </source>
</evidence>
<dbReference type="Proteomes" id="UP001202717">
    <property type="component" value="Chromosome"/>
</dbReference>
<organism evidence="2 3">
    <name type="scientific">Psychroserpens ponticola</name>
    <dbReference type="NCBI Taxonomy" id="2932268"/>
    <lineage>
        <taxon>Bacteria</taxon>
        <taxon>Pseudomonadati</taxon>
        <taxon>Bacteroidota</taxon>
        <taxon>Flavobacteriia</taxon>
        <taxon>Flavobacteriales</taxon>
        <taxon>Flavobacteriaceae</taxon>
        <taxon>Psychroserpens</taxon>
    </lineage>
</organism>
<reference evidence="2 3" key="1">
    <citation type="submission" date="2023-01" db="EMBL/GenBank/DDBJ databases">
        <title>Psychroserpens ponticola sp. nov., isolated from seawater.</title>
        <authorList>
            <person name="Kristyanto S."/>
            <person name="Jung J."/>
            <person name="Kim J.M."/>
            <person name="Jeon C.O."/>
        </authorList>
    </citation>
    <scope>NUCLEOTIDE SEQUENCE [LARGE SCALE GENOMIC DNA]</scope>
    <source>
        <strain evidence="2 3">MSW6</strain>
    </source>
</reference>